<comment type="caution">
    <text evidence="2">The sequence shown here is derived from an EMBL/GenBank/DDBJ whole genome shotgun (WGS) entry which is preliminary data.</text>
</comment>
<accession>A0ABU3PZW1</accession>
<reference evidence="2 3" key="1">
    <citation type="submission" date="2023-08" db="EMBL/GenBank/DDBJ databases">
        <title>Nocardioides seae sp. nov., a bacterium isolated from a soil.</title>
        <authorList>
            <person name="Wang X."/>
        </authorList>
    </citation>
    <scope>NUCLEOTIDE SEQUENCE [LARGE SCALE GENOMIC DNA]</scope>
    <source>
        <strain evidence="2 3">YZH12</strain>
    </source>
</reference>
<keyword evidence="3" id="KW-1185">Reference proteome</keyword>
<keyword evidence="1" id="KW-0812">Transmembrane</keyword>
<evidence type="ECO:0000256" key="1">
    <source>
        <dbReference type="SAM" id="Phobius"/>
    </source>
</evidence>
<dbReference type="Proteomes" id="UP001268542">
    <property type="component" value="Unassembled WGS sequence"/>
</dbReference>
<sequence>MRPLSRLAGADRVLVVLALVHLVVLGWAFWLVGASPLHGDEAAYVDGGRALSNLLRDLGSLRAPDVAELSRSVVASGWFMPGVPILLAPFFLVVPDGDVEAVRAYLGLVSTIVLALLVWRARTVLGPRYAAALLVMPGLVPMAAAFAFAAWGDYLGGLVLGLLVVELVAVSRRVRAGAAPSLAQGVRLGLLAVAVVYLRSSAALVVVGLGVVAVVVCVALLRGSARVRSLGAAAAALGAFLLVLAPWSGAASAALDGRVVTTTSVPTVLASTFGDQDRICRGPCDPDSTRWFAPQRYARETAAATGRSELDVLTEMSAYAREDVTPRSYSRDVIQNAWSYVKAPDRFLRWLEAPDDAAGLTARYLSRGLVWVAFGVGAAVLLVVVRGARDLQVLATLLTLSLGALMSQPFVHVSGPRYWTTAAPLLGLGGAMLLTWWQGRRGDGPPGGAVVADPVTAAPSDPVLAGRDAAFGTWLTRVQVLLAAGTVALALGIGAVAVLG</sequence>
<evidence type="ECO:0000313" key="2">
    <source>
        <dbReference type="EMBL" id="MDT9594802.1"/>
    </source>
</evidence>
<dbReference type="EMBL" id="JAVYII010000008">
    <property type="protein sequence ID" value="MDT9594802.1"/>
    <property type="molecule type" value="Genomic_DNA"/>
</dbReference>
<name>A0ABU3PZW1_9ACTN</name>
<feature type="transmembrane region" description="Helical" evidence="1">
    <location>
        <begin position="102"/>
        <end position="119"/>
    </location>
</feature>
<feature type="transmembrane region" description="Helical" evidence="1">
    <location>
        <begin position="233"/>
        <end position="255"/>
    </location>
</feature>
<organism evidence="2 3">
    <name type="scientific">Nocardioides imazamoxiresistens</name>
    <dbReference type="NCBI Taxonomy" id="3231893"/>
    <lineage>
        <taxon>Bacteria</taxon>
        <taxon>Bacillati</taxon>
        <taxon>Actinomycetota</taxon>
        <taxon>Actinomycetes</taxon>
        <taxon>Propionibacteriales</taxon>
        <taxon>Nocardioidaceae</taxon>
        <taxon>Nocardioides</taxon>
    </lineage>
</organism>
<keyword evidence="1" id="KW-0472">Membrane</keyword>
<feature type="transmembrane region" description="Helical" evidence="1">
    <location>
        <begin position="12"/>
        <end position="32"/>
    </location>
</feature>
<dbReference type="RefSeq" id="WP_315734938.1">
    <property type="nucleotide sequence ID" value="NZ_JAVYII010000008.1"/>
</dbReference>
<keyword evidence="1" id="KW-1133">Transmembrane helix</keyword>
<evidence type="ECO:0000313" key="3">
    <source>
        <dbReference type="Proteomes" id="UP001268542"/>
    </source>
</evidence>
<feature type="transmembrane region" description="Helical" evidence="1">
    <location>
        <begin position="203"/>
        <end position="221"/>
    </location>
</feature>
<gene>
    <name evidence="2" type="ORF">RDV89_17070</name>
</gene>
<feature type="transmembrane region" description="Helical" evidence="1">
    <location>
        <begin position="417"/>
        <end position="437"/>
    </location>
</feature>
<feature type="transmembrane region" description="Helical" evidence="1">
    <location>
        <begin position="480"/>
        <end position="499"/>
    </location>
</feature>
<feature type="transmembrane region" description="Helical" evidence="1">
    <location>
        <begin position="364"/>
        <end position="384"/>
    </location>
</feature>
<protein>
    <recommendedName>
        <fullName evidence="4">Glycosyltransferase RgtA/B/C/D-like domain-containing protein</fullName>
    </recommendedName>
</protein>
<feature type="transmembrane region" description="Helical" evidence="1">
    <location>
        <begin position="391"/>
        <end position="411"/>
    </location>
</feature>
<feature type="transmembrane region" description="Helical" evidence="1">
    <location>
        <begin position="154"/>
        <end position="171"/>
    </location>
</feature>
<proteinExistence type="predicted"/>
<evidence type="ECO:0008006" key="4">
    <source>
        <dbReference type="Google" id="ProtNLM"/>
    </source>
</evidence>